<keyword evidence="16" id="KW-1185">Reference proteome</keyword>
<organism evidence="15 17">
    <name type="scientific">Bursaphelenchus xylophilus</name>
    <name type="common">Pinewood nematode worm</name>
    <name type="synonym">Aphelenchoides xylophilus</name>
    <dbReference type="NCBI Taxonomy" id="6326"/>
    <lineage>
        <taxon>Eukaryota</taxon>
        <taxon>Metazoa</taxon>
        <taxon>Ecdysozoa</taxon>
        <taxon>Nematoda</taxon>
        <taxon>Chromadorea</taxon>
        <taxon>Rhabditida</taxon>
        <taxon>Tylenchina</taxon>
        <taxon>Tylenchomorpha</taxon>
        <taxon>Aphelenchoidea</taxon>
        <taxon>Aphelenchoididae</taxon>
        <taxon>Bursaphelenchus</taxon>
    </lineage>
</organism>
<keyword evidence="7" id="KW-0999">Mitochondrion inner membrane</keyword>
<evidence type="ECO:0000256" key="5">
    <source>
        <dbReference type="ARBA" id="ARBA00022448"/>
    </source>
</evidence>
<keyword evidence="5" id="KW-0813">Transport</keyword>
<accession>A0A1I7SRW1</accession>
<dbReference type="InterPro" id="IPR026627">
    <property type="entry name" value="NDUFB2_animal"/>
</dbReference>
<comment type="function">
    <text evidence="1">Accessory subunit of the mitochondrial membrane respiratory chain NADH dehydrogenase (Complex I), that is believed not to be involved in catalysis. Complex I functions in the transfer of electrons from NADH to the respiratory chain. The immediate electron acceptor for the enzyme is believed to be ubiquinone.</text>
</comment>
<reference evidence="14" key="2">
    <citation type="submission" date="2020-08" db="EMBL/GenBank/DDBJ databases">
        <authorList>
            <person name="Kikuchi T."/>
        </authorList>
    </citation>
    <scope>NUCLEOTIDE SEQUENCE</scope>
    <source>
        <strain evidence="13">Ka4C1</strain>
    </source>
</reference>
<dbReference type="OrthoDB" id="6241903at2759"/>
<comment type="similarity">
    <text evidence="3">Belongs to the complex I NDUFB2 subunit family.</text>
</comment>
<dbReference type="eggNOG" id="ENOG502SBCC">
    <property type="taxonomic scope" value="Eukaryota"/>
</dbReference>
<evidence type="ECO:0000256" key="8">
    <source>
        <dbReference type="ARBA" id="ARBA00022946"/>
    </source>
</evidence>
<evidence type="ECO:0000313" key="16">
    <source>
        <dbReference type="Proteomes" id="UP000659654"/>
    </source>
</evidence>
<comment type="subunit">
    <text evidence="4">Complex I is composed of 45 different subunits.</text>
</comment>
<evidence type="ECO:0000256" key="11">
    <source>
        <dbReference type="ARBA" id="ARBA00023136"/>
    </source>
</evidence>
<name>A0A1I7SRW1_BURXY</name>
<dbReference type="PANTHER" id="PTHR15223:SF1">
    <property type="entry name" value="NADH DEHYDROGENASE [UBIQUINONE] 1 BETA SUBCOMPLEX SUBUNIT 2, MITOCHONDRIAL"/>
    <property type="match status" value="1"/>
</dbReference>
<evidence type="ECO:0000256" key="7">
    <source>
        <dbReference type="ARBA" id="ARBA00022792"/>
    </source>
</evidence>
<evidence type="ECO:0000256" key="12">
    <source>
        <dbReference type="SAM" id="Phobius"/>
    </source>
</evidence>
<evidence type="ECO:0000256" key="6">
    <source>
        <dbReference type="ARBA" id="ARBA00022660"/>
    </source>
</evidence>
<dbReference type="SMR" id="A0A1I7SRW1"/>
<protein>
    <submittedName>
        <fullName evidence="13">(pine wood nematode) hypothetical protein</fullName>
    </submittedName>
</protein>
<evidence type="ECO:0000256" key="4">
    <source>
        <dbReference type="ARBA" id="ARBA00011533"/>
    </source>
</evidence>
<dbReference type="WBParaSite" id="BXY_1577800.1">
    <property type="protein sequence ID" value="BXY_1577800.1"/>
    <property type="gene ID" value="BXY_1577800"/>
</dbReference>
<dbReference type="EMBL" id="CAJFCV020000002">
    <property type="protein sequence ID" value="CAG9101793.1"/>
    <property type="molecule type" value="Genomic_DNA"/>
</dbReference>
<dbReference type="Proteomes" id="UP000582659">
    <property type="component" value="Unassembled WGS sequence"/>
</dbReference>
<dbReference type="EMBL" id="CAJFDI010000002">
    <property type="protein sequence ID" value="CAD5217848.1"/>
    <property type="molecule type" value="Genomic_DNA"/>
</dbReference>
<evidence type="ECO:0000313" key="15">
    <source>
        <dbReference type="Proteomes" id="UP000095284"/>
    </source>
</evidence>
<keyword evidence="12" id="KW-1133">Transmembrane helix</keyword>
<dbReference type="Pfam" id="PF14813">
    <property type="entry name" value="NADH_B2"/>
    <property type="match status" value="1"/>
</dbReference>
<evidence type="ECO:0000313" key="17">
    <source>
        <dbReference type="WBParaSite" id="BXY_1577800.1"/>
    </source>
</evidence>
<dbReference type="GO" id="GO:0045271">
    <property type="term" value="C:respiratory chain complex I"/>
    <property type="evidence" value="ECO:0007669"/>
    <property type="project" value="InterPro"/>
</dbReference>
<evidence type="ECO:0000313" key="13">
    <source>
        <dbReference type="EMBL" id="CAD5217848.1"/>
    </source>
</evidence>
<keyword evidence="12" id="KW-0812">Transmembrane</keyword>
<comment type="subcellular location">
    <subcellularLocation>
        <location evidence="2">Mitochondrion inner membrane</location>
        <topology evidence="2">Peripheral membrane protein</topology>
        <orientation evidence="2">Matrix side</orientation>
    </subcellularLocation>
</comment>
<evidence type="ECO:0000256" key="2">
    <source>
        <dbReference type="ARBA" id="ARBA00004443"/>
    </source>
</evidence>
<keyword evidence="8" id="KW-0809">Transit peptide</keyword>
<feature type="transmembrane region" description="Helical" evidence="12">
    <location>
        <begin position="89"/>
        <end position="108"/>
    </location>
</feature>
<evidence type="ECO:0000313" key="14">
    <source>
        <dbReference type="EMBL" id="CAG9101793.1"/>
    </source>
</evidence>
<dbReference type="Proteomes" id="UP000095284">
    <property type="component" value="Unplaced"/>
</dbReference>
<keyword evidence="11 12" id="KW-0472">Membrane</keyword>
<evidence type="ECO:0000256" key="9">
    <source>
        <dbReference type="ARBA" id="ARBA00022982"/>
    </source>
</evidence>
<gene>
    <name evidence="13" type="ORF">BXYJ_LOCUS5241</name>
</gene>
<evidence type="ECO:0000256" key="10">
    <source>
        <dbReference type="ARBA" id="ARBA00023128"/>
    </source>
</evidence>
<dbReference type="GO" id="GO:0005743">
    <property type="term" value="C:mitochondrial inner membrane"/>
    <property type="evidence" value="ECO:0007669"/>
    <property type="project" value="UniProtKB-SubCell"/>
</dbReference>
<dbReference type="PANTHER" id="PTHR15223">
    <property type="entry name" value="NADH-UBIQUINONE OXIDOREDUCTASE AGGG SUBUNIT"/>
    <property type="match status" value="1"/>
</dbReference>
<dbReference type="Proteomes" id="UP000659654">
    <property type="component" value="Unassembled WGS sequence"/>
</dbReference>
<dbReference type="AlphaFoldDB" id="A0A1I7SRW1"/>
<proteinExistence type="inferred from homology"/>
<evidence type="ECO:0000256" key="3">
    <source>
        <dbReference type="ARBA" id="ARBA00005923"/>
    </source>
</evidence>
<sequence length="155" mass="18416">MWLARAKALNQSRILATQLRSLGFSARSQKWLSKKEANKVEEAMVGNHFGALDNPIYHTHTHNLMMEGDENQEFFYRERPHYKLRGDQIMATVLGTMFWSWVFYSIYWKYELLVGHWYIPYIPKEFTDEELGIPPDDAEDPEYWGSHGKKYGTYR</sequence>
<evidence type="ECO:0000256" key="1">
    <source>
        <dbReference type="ARBA" id="ARBA00003195"/>
    </source>
</evidence>
<keyword evidence="10" id="KW-0496">Mitochondrion</keyword>
<keyword evidence="6" id="KW-0679">Respiratory chain</keyword>
<keyword evidence="9" id="KW-0249">Electron transport</keyword>
<reference evidence="17" key="1">
    <citation type="submission" date="2016-11" db="UniProtKB">
        <authorList>
            <consortium name="WormBaseParasite"/>
        </authorList>
    </citation>
    <scope>IDENTIFICATION</scope>
</reference>
<dbReference type="GO" id="GO:0032981">
    <property type="term" value="P:mitochondrial respiratory chain complex I assembly"/>
    <property type="evidence" value="ECO:0007669"/>
    <property type="project" value="TreeGrafter"/>
</dbReference>